<protein>
    <submittedName>
        <fullName evidence="1">Uncharacterized protein</fullName>
    </submittedName>
</protein>
<name>A0A645DV90_9ZZZZ</name>
<dbReference type="EMBL" id="VSSQ01040055">
    <property type="protein sequence ID" value="MPM93219.1"/>
    <property type="molecule type" value="Genomic_DNA"/>
</dbReference>
<dbReference type="InterPro" id="IPR008508">
    <property type="entry name" value="Bax1"/>
</dbReference>
<accession>A0A645DV90</accession>
<gene>
    <name evidence="1" type="ORF">SDC9_140355</name>
</gene>
<dbReference type="PANTHER" id="PTHR39640">
    <property type="entry name" value="VNG6129C"/>
    <property type="match status" value="1"/>
</dbReference>
<evidence type="ECO:0000313" key="1">
    <source>
        <dbReference type="EMBL" id="MPM93219.1"/>
    </source>
</evidence>
<proteinExistence type="predicted"/>
<sequence>MVLHGEAEFDFYGDLPDYETLTGMPDWTAAEFLNRYNVALVQGCLLYASSLEVTLEAATPMELRKFIRRLKFFRLLAEVEKCAGRKIKLRLSGPFALFSENRKYGLQLAAFFPVILLAGRWSIRAELRLRDGDCEILSLNHEKCPLRSHYQRWSSYVPEEVALFLKAFQREVTQWRSVPDAPLPDMPGEGSIFPDFSFAAADDPKKIIHIELFHRWHSGPLEARLAWLAGHPEVPLLLGIDRSLLGKEGEAGFTARHPVLERHGFFFSNYPGVDRVRRMLEKF</sequence>
<dbReference type="AlphaFoldDB" id="A0A645DV90"/>
<dbReference type="PANTHER" id="PTHR39640:SF1">
    <property type="entry name" value="DUF790 FAMILY PROTEIN"/>
    <property type="match status" value="1"/>
</dbReference>
<comment type="caution">
    <text evidence="1">The sequence shown here is derived from an EMBL/GenBank/DDBJ whole genome shotgun (WGS) entry which is preliminary data.</text>
</comment>
<dbReference type="Pfam" id="PF05626">
    <property type="entry name" value="DUF790"/>
    <property type="match status" value="1"/>
</dbReference>
<organism evidence="1">
    <name type="scientific">bioreactor metagenome</name>
    <dbReference type="NCBI Taxonomy" id="1076179"/>
    <lineage>
        <taxon>unclassified sequences</taxon>
        <taxon>metagenomes</taxon>
        <taxon>ecological metagenomes</taxon>
    </lineage>
</organism>
<reference evidence="1" key="1">
    <citation type="submission" date="2019-08" db="EMBL/GenBank/DDBJ databases">
        <authorList>
            <person name="Kucharzyk K."/>
            <person name="Murdoch R.W."/>
            <person name="Higgins S."/>
            <person name="Loffler F."/>
        </authorList>
    </citation>
    <scope>NUCLEOTIDE SEQUENCE</scope>
</reference>